<reference evidence="1 2" key="1">
    <citation type="submission" date="2024-09" db="EMBL/GenBank/DDBJ databases">
        <authorList>
            <person name="Sun Q."/>
            <person name="Mori K."/>
        </authorList>
    </citation>
    <scope>NUCLEOTIDE SEQUENCE [LARGE SCALE GENOMIC DNA]</scope>
    <source>
        <strain evidence="1 2">NCAIM B.02415</strain>
    </source>
</reference>
<keyword evidence="2" id="KW-1185">Reference proteome</keyword>
<evidence type="ECO:0000313" key="2">
    <source>
        <dbReference type="Proteomes" id="UP001589828"/>
    </source>
</evidence>
<comment type="caution">
    <text evidence="1">The sequence shown here is derived from an EMBL/GenBank/DDBJ whole genome shotgun (WGS) entry which is preliminary data.</text>
</comment>
<proteinExistence type="predicted"/>
<name>A0ABV6LHS3_9SPHI</name>
<accession>A0ABV6LHS3</accession>
<dbReference type="RefSeq" id="WP_377026696.1">
    <property type="nucleotide sequence ID" value="NZ_JBHLTS010000080.1"/>
</dbReference>
<dbReference type="Proteomes" id="UP001589828">
    <property type="component" value="Unassembled WGS sequence"/>
</dbReference>
<organism evidence="1 2">
    <name type="scientific">Mucilaginibacter angelicae</name>
    <dbReference type="NCBI Taxonomy" id="869718"/>
    <lineage>
        <taxon>Bacteria</taxon>
        <taxon>Pseudomonadati</taxon>
        <taxon>Bacteroidota</taxon>
        <taxon>Sphingobacteriia</taxon>
        <taxon>Sphingobacteriales</taxon>
        <taxon>Sphingobacteriaceae</taxon>
        <taxon>Mucilaginibacter</taxon>
    </lineage>
</organism>
<dbReference type="EMBL" id="JBHLTS010000080">
    <property type="protein sequence ID" value="MFC0518994.1"/>
    <property type="molecule type" value="Genomic_DNA"/>
</dbReference>
<protein>
    <submittedName>
        <fullName evidence="1">Uncharacterized protein</fullName>
    </submittedName>
</protein>
<sequence>METKKIKIEELYDPFRSYQYRSYSVEEILAAGGATAFAVKMGKSMKGLEEELQAFPDDAFLTDEEFEAALAMLRESK</sequence>
<gene>
    <name evidence="1" type="ORF">ACFFGT_32570</name>
</gene>
<evidence type="ECO:0000313" key="1">
    <source>
        <dbReference type="EMBL" id="MFC0518994.1"/>
    </source>
</evidence>